<dbReference type="EMBL" id="JAFDST010000002">
    <property type="protein sequence ID" value="MBP1081958.1"/>
    <property type="molecule type" value="Genomic_DNA"/>
</dbReference>
<evidence type="ECO:0000313" key="1">
    <source>
        <dbReference type="EMBL" id="MBP1081958.1"/>
    </source>
</evidence>
<comment type="caution">
    <text evidence="1">The sequence shown here is derived from an EMBL/GenBank/DDBJ whole genome shotgun (WGS) entry which is preliminary data.</text>
</comment>
<proteinExistence type="predicted"/>
<evidence type="ECO:0000313" key="2">
    <source>
        <dbReference type="Proteomes" id="UP000674416"/>
    </source>
</evidence>
<name>A0ABS4CXF4_9BACI</name>
<reference evidence="1 2" key="1">
    <citation type="submission" date="2021-01" db="EMBL/GenBank/DDBJ databases">
        <title>Genomic Encyclopedia of Type Strains, Phase IV (KMG-IV): sequencing the most valuable type-strain genomes for metagenomic binning, comparative biology and taxonomic classification.</title>
        <authorList>
            <person name="Goeker M."/>
        </authorList>
    </citation>
    <scope>NUCLEOTIDE SEQUENCE [LARGE SCALE GENOMIC DNA]</scope>
    <source>
        <strain evidence="1 2">DSM 103394</strain>
    </source>
</reference>
<gene>
    <name evidence="1" type="ORF">JOC74_002451</name>
</gene>
<dbReference type="Proteomes" id="UP000674416">
    <property type="component" value="Unassembled WGS sequence"/>
</dbReference>
<sequence>MIDRCSFPIIRNQLTQVVIKEKTALVEKERKLDHTYLVRTNMYGLLFVIHAK</sequence>
<accession>A0ABS4CXF4</accession>
<keyword evidence="2" id="KW-1185">Reference proteome</keyword>
<organism evidence="1 2">
    <name type="scientific">Bacillus capparidis</name>
    <dbReference type="NCBI Taxonomy" id="1840411"/>
    <lineage>
        <taxon>Bacteria</taxon>
        <taxon>Bacillati</taxon>
        <taxon>Bacillota</taxon>
        <taxon>Bacilli</taxon>
        <taxon>Bacillales</taxon>
        <taxon>Bacillaceae</taxon>
        <taxon>Bacillus</taxon>
    </lineage>
</organism>
<protein>
    <submittedName>
        <fullName evidence="1">Uncharacterized protein</fullName>
    </submittedName>
</protein>